<reference evidence="6" key="1">
    <citation type="journal article" date="2019" name="Int. J. Syst. Evol. Microbiol.">
        <title>The Global Catalogue of Microorganisms (GCM) 10K type strain sequencing project: providing services to taxonomists for standard genome sequencing and annotation.</title>
        <authorList>
            <consortium name="The Broad Institute Genomics Platform"/>
            <consortium name="The Broad Institute Genome Sequencing Center for Infectious Disease"/>
            <person name="Wu L."/>
            <person name="Ma J."/>
        </authorList>
    </citation>
    <scope>NUCLEOTIDE SEQUENCE [LARGE SCALE GENOMIC DNA]</scope>
    <source>
        <strain evidence="6">TBRC 7912</strain>
    </source>
</reference>
<keyword evidence="1 5" id="KW-0378">Hydrolase</keyword>
<evidence type="ECO:0000256" key="1">
    <source>
        <dbReference type="ARBA" id="ARBA00022801"/>
    </source>
</evidence>
<sequence length="480" mass="52784">MRPLELVALATTTLSFLTLALPRLRGMRPVNHVPPVALLAAVAQVVVEGARWQLFPAYALALSFFLVWLWGRRLRGLLGVSPGVLGLLVALPPPVVLPVFTFPEPTGPYGVGTVTYHWTDTSRQETFSADPAARRELMTQVWYPAARSSGGGRAAYAEGVEALAPALARMIDLPSFTFDHLRYVTTNARESVPVSAGVHPVLVFLEGFNGFRQMNTFQVEELVSHGYVVVAVDHPYIAASVTFPDGRHVTGFRKNELNALVQQSVSPARTAPTFQGRSYPEGIVPYLVRDVSFVLDRLTALNASDPERLLTGKLDMRRVGAFGVSLGGIVAGEACRTETRLGACLVMDAPMPDDVVSPGLGRPVLWITRDARTMRQEKWNKVDIVQHQTSMRTAFGNLKGDGYFVQVPDMFHVNLTDVPSWSPLFPYLGVTGPADPGRVHEIVNAYSTAFFDRHLRGSREPLLDGPSNRYPEVVLHRRRP</sequence>
<evidence type="ECO:0000313" key="5">
    <source>
        <dbReference type="EMBL" id="MFC3979009.1"/>
    </source>
</evidence>
<dbReference type="PANTHER" id="PTHR10272">
    <property type="entry name" value="PLATELET-ACTIVATING FACTOR ACETYLHYDROLASE"/>
    <property type="match status" value="1"/>
</dbReference>
<protein>
    <submittedName>
        <fullName evidence="5">Alpha/beta hydrolase family protein</fullName>
    </submittedName>
</protein>
<evidence type="ECO:0000313" key="6">
    <source>
        <dbReference type="Proteomes" id="UP001595698"/>
    </source>
</evidence>
<dbReference type="SUPFAM" id="SSF53474">
    <property type="entry name" value="alpha/beta-Hydrolases"/>
    <property type="match status" value="1"/>
</dbReference>
<comment type="caution">
    <text evidence="5">The sequence shown here is derived from an EMBL/GenBank/DDBJ whole genome shotgun (WGS) entry which is preliminary data.</text>
</comment>
<keyword evidence="6" id="KW-1185">Reference proteome</keyword>
<dbReference type="Proteomes" id="UP001595698">
    <property type="component" value="Unassembled WGS sequence"/>
</dbReference>
<organism evidence="5 6">
    <name type="scientific">Streptosporangium jomthongense</name>
    <dbReference type="NCBI Taxonomy" id="1193683"/>
    <lineage>
        <taxon>Bacteria</taxon>
        <taxon>Bacillati</taxon>
        <taxon>Actinomycetota</taxon>
        <taxon>Actinomycetes</taxon>
        <taxon>Streptosporangiales</taxon>
        <taxon>Streptosporangiaceae</taxon>
        <taxon>Streptosporangium</taxon>
    </lineage>
</organism>
<gene>
    <name evidence="5" type="ORF">ACFOYY_02685</name>
</gene>
<dbReference type="Pfam" id="PF03403">
    <property type="entry name" value="PAF-AH_p_II"/>
    <property type="match status" value="1"/>
</dbReference>
<feature type="transmembrane region" description="Helical" evidence="4">
    <location>
        <begin position="77"/>
        <end position="100"/>
    </location>
</feature>
<keyword evidence="4" id="KW-1133">Transmembrane helix</keyword>
<keyword evidence="3" id="KW-0443">Lipid metabolism</keyword>
<accession>A0ABV8ETV6</accession>
<name>A0ABV8ETV6_9ACTN</name>
<evidence type="ECO:0000256" key="2">
    <source>
        <dbReference type="ARBA" id="ARBA00022963"/>
    </source>
</evidence>
<keyword evidence="2" id="KW-0442">Lipid degradation</keyword>
<evidence type="ECO:0000256" key="3">
    <source>
        <dbReference type="ARBA" id="ARBA00023098"/>
    </source>
</evidence>
<dbReference type="Gene3D" id="3.40.50.1820">
    <property type="entry name" value="alpha/beta hydrolase"/>
    <property type="match status" value="1"/>
</dbReference>
<dbReference type="GO" id="GO:0016787">
    <property type="term" value="F:hydrolase activity"/>
    <property type="evidence" value="ECO:0007669"/>
    <property type="project" value="UniProtKB-KW"/>
</dbReference>
<keyword evidence="4" id="KW-0812">Transmembrane</keyword>
<dbReference type="PANTHER" id="PTHR10272:SF0">
    <property type="entry name" value="PLATELET-ACTIVATING FACTOR ACETYLHYDROLASE"/>
    <property type="match status" value="1"/>
</dbReference>
<dbReference type="EMBL" id="JBHSBC010000001">
    <property type="protein sequence ID" value="MFC3979009.1"/>
    <property type="molecule type" value="Genomic_DNA"/>
</dbReference>
<keyword evidence="4" id="KW-0472">Membrane</keyword>
<dbReference type="RefSeq" id="WP_386187426.1">
    <property type="nucleotide sequence ID" value="NZ_JBHSBC010000001.1"/>
</dbReference>
<dbReference type="InterPro" id="IPR029058">
    <property type="entry name" value="AB_hydrolase_fold"/>
</dbReference>
<evidence type="ECO:0000256" key="4">
    <source>
        <dbReference type="SAM" id="Phobius"/>
    </source>
</evidence>
<feature type="transmembrane region" description="Helical" evidence="4">
    <location>
        <begin position="50"/>
        <end position="70"/>
    </location>
</feature>
<proteinExistence type="predicted"/>